<dbReference type="GO" id="GO:0006779">
    <property type="term" value="P:porphyrin-containing compound biosynthetic process"/>
    <property type="evidence" value="ECO:0007669"/>
    <property type="project" value="InterPro"/>
</dbReference>
<dbReference type="STRING" id="1123282.SAMN02745823_02067"/>
<evidence type="ECO:0000313" key="2">
    <source>
        <dbReference type="EMBL" id="SHI03702.1"/>
    </source>
</evidence>
<dbReference type="InterPro" id="IPR000257">
    <property type="entry name" value="Uroporphyrinogen_deCOase"/>
</dbReference>
<organism evidence="2 3">
    <name type="scientific">Sporobacter termitidis DSM 10068</name>
    <dbReference type="NCBI Taxonomy" id="1123282"/>
    <lineage>
        <taxon>Bacteria</taxon>
        <taxon>Bacillati</taxon>
        <taxon>Bacillota</taxon>
        <taxon>Clostridia</taxon>
        <taxon>Eubacteriales</taxon>
        <taxon>Oscillospiraceae</taxon>
        <taxon>Sporobacter</taxon>
    </lineage>
</organism>
<name>A0A1M5XVF5_9FIRM</name>
<dbReference type="InterPro" id="IPR038071">
    <property type="entry name" value="UROD/MetE-like_sf"/>
</dbReference>
<feature type="domain" description="Uroporphyrinogen decarboxylase (URO-D)" evidence="1">
    <location>
        <begin position="117"/>
        <end position="292"/>
    </location>
</feature>
<dbReference type="SUPFAM" id="SSF51726">
    <property type="entry name" value="UROD/MetE-like"/>
    <property type="match status" value="1"/>
</dbReference>
<dbReference type="AlphaFoldDB" id="A0A1M5XVF5"/>
<sequence length="331" mass="37391">MNPKEQFLSALKNEKPPKWMGYAFNAYASNGFPVIWDPVTMLDAAFSGESYIDLWGATWRHLPTDPGAIPMVNQENKVIKDLTHWRDYVRFPSLDNLDWSAAMGMLSVVDRDTTLVMVPSFYGPFERAHALMPFDEVLCALYEEPDATYDLFGALTDWKIKALGLVIDHIKPDIIHSHDDWGSKTSLFMSPEIFRKLLKPHYTRLYSYIKSRGVLVQHHADCYCQGLECDMVDMGIDMWQGVIPANDIPLIQRNTRGRLLLLGGIDQTVIDHADATEESIRAEVRRAIDTYAPGGAFLPCIASILCINEGVGDIVIDECNKYGAEWLKKNS</sequence>
<dbReference type="EMBL" id="FQXV01000006">
    <property type="protein sequence ID" value="SHI03702.1"/>
    <property type="molecule type" value="Genomic_DNA"/>
</dbReference>
<reference evidence="2 3" key="1">
    <citation type="submission" date="2016-11" db="EMBL/GenBank/DDBJ databases">
        <authorList>
            <person name="Jaros S."/>
            <person name="Januszkiewicz K."/>
            <person name="Wedrychowicz H."/>
        </authorList>
    </citation>
    <scope>NUCLEOTIDE SEQUENCE [LARGE SCALE GENOMIC DNA]</scope>
    <source>
        <strain evidence="2 3">DSM 10068</strain>
    </source>
</reference>
<accession>A0A1M5XVF5</accession>
<gene>
    <name evidence="2" type="ORF">SAMN02745823_02067</name>
</gene>
<keyword evidence="3" id="KW-1185">Reference proteome</keyword>
<protein>
    <submittedName>
        <fullName evidence="2">Uroporphyrinogen decarboxylase (URO-D)</fullName>
    </submittedName>
</protein>
<dbReference type="Proteomes" id="UP000183995">
    <property type="component" value="Unassembled WGS sequence"/>
</dbReference>
<dbReference type="GO" id="GO:0004853">
    <property type="term" value="F:uroporphyrinogen decarboxylase activity"/>
    <property type="evidence" value="ECO:0007669"/>
    <property type="project" value="InterPro"/>
</dbReference>
<dbReference type="RefSeq" id="WP_073078521.1">
    <property type="nucleotide sequence ID" value="NZ_FQXV01000006.1"/>
</dbReference>
<proteinExistence type="predicted"/>
<evidence type="ECO:0000313" key="3">
    <source>
        <dbReference type="Proteomes" id="UP000183995"/>
    </source>
</evidence>
<dbReference type="OrthoDB" id="9815759at2"/>
<evidence type="ECO:0000259" key="1">
    <source>
        <dbReference type="Pfam" id="PF01208"/>
    </source>
</evidence>
<dbReference type="Gene3D" id="3.20.20.210">
    <property type="match status" value="1"/>
</dbReference>
<dbReference type="Pfam" id="PF01208">
    <property type="entry name" value="URO-D"/>
    <property type="match status" value="1"/>
</dbReference>